<dbReference type="Proteomes" id="UP000248886">
    <property type="component" value="Unassembled WGS sequence"/>
</dbReference>
<proteinExistence type="predicted"/>
<evidence type="ECO:0000313" key="2">
    <source>
        <dbReference type="Proteomes" id="UP000248886"/>
    </source>
</evidence>
<name>A0A2W1K128_ACIFR</name>
<dbReference type="OMA" id="HNAMIEK"/>
<gene>
    <name evidence="1" type="ORF">DN052_13840</name>
</gene>
<evidence type="ECO:0000313" key="1">
    <source>
        <dbReference type="EMBL" id="PZD80163.1"/>
    </source>
</evidence>
<dbReference type="Gene3D" id="3.30.160.250">
    <property type="match status" value="1"/>
</dbReference>
<dbReference type="AlphaFoldDB" id="A0A2W1K128"/>
<dbReference type="InterPro" id="IPR035069">
    <property type="entry name" value="TTHA1013/TTHA0281-like"/>
</dbReference>
<dbReference type="SUPFAM" id="SSF143100">
    <property type="entry name" value="TTHA1013/TTHA0281-like"/>
    <property type="match status" value="1"/>
</dbReference>
<organism evidence="1 2">
    <name type="scientific">Acidithiobacillus ferrooxidans</name>
    <name type="common">Thiobacillus ferrooxidans</name>
    <dbReference type="NCBI Taxonomy" id="920"/>
    <lineage>
        <taxon>Bacteria</taxon>
        <taxon>Pseudomonadati</taxon>
        <taxon>Pseudomonadota</taxon>
        <taxon>Acidithiobacillia</taxon>
        <taxon>Acidithiobacillales</taxon>
        <taxon>Acidithiobacillaceae</taxon>
        <taxon>Acidithiobacillus</taxon>
    </lineage>
</organism>
<protein>
    <submittedName>
        <fullName evidence="1">Type II toxin-antitoxin system HicB family antitoxin</fullName>
    </submittedName>
</protein>
<dbReference type="RefSeq" id="WP_009567290.1">
    <property type="nucleotide sequence ID" value="NZ_AP025160.1"/>
</dbReference>
<dbReference type="OrthoDB" id="5772151at2"/>
<dbReference type="EMBL" id="QKQP01000010">
    <property type="protein sequence ID" value="PZD80163.1"/>
    <property type="molecule type" value="Genomic_DNA"/>
</dbReference>
<reference evidence="1 2" key="1">
    <citation type="submission" date="2018-06" db="EMBL/GenBank/DDBJ databases">
        <title>Draft sequence of Acidithiobacillus ferrooxidans CCM 4253.</title>
        <authorList>
            <person name="Moya-Beltran A."/>
            <person name="Castro M."/>
            <person name="Covarrubias P.C."/>
            <person name="Issotta F."/>
            <person name="Janiczek O."/>
            <person name="Mandl M."/>
            <person name="Kucera J."/>
            <person name="Quatrini R."/>
        </authorList>
    </citation>
    <scope>NUCLEOTIDE SEQUENCE [LARGE SCALE GENOMIC DNA]</scope>
    <source>
        <strain evidence="1 2">CCM 4253</strain>
    </source>
</reference>
<dbReference type="GeneID" id="65280911"/>
<accession>A0A2W1K128</accession>
<sequence length="147" mass="15594">MRYVYPVTLVKDEDGEFLATSRDVPEAITSGATESEALQAMSDALGAALAGYVLDQQDVPSPSTPAQGEYLVPVAALVAAKLALRSAMQSEGVNNTELARRLHLSEGAIRRLVDMDHASRMDRVIAALAVLGAGIIIEDQRQTMVAA</sequence>
<comment type="caution">
    <text evidence="1">The sequence shown here is derived from an EMBL/GenBank/DDBJ whole genome shotgun (WGS) entry which is preliminary data.</text>
</comment>